<feature type="transmembrane region" description="Helical" evidence="7">
    <location>
        <begin position="111"/>
        <end position="132"/>
    </location>
</feature>
<dbReference type="PANTHER" id="PTHR33452">
    <property type="entry name" value="OXIDOREDUCTASE CATD-RELATED"/>
    <property type="match status" value="1"/>
</dbReference>
<dbReference type="OrthoDB" id="5382961at2"/>
<comment type="caution">
    <text evidence="8">The sequence shown here is derived from an EMBL/GenBank/DDBJ whole genome shotgun (WGS) entry which is preliminary data.</text>
</comment>
<dbReference type="InterPro" id="IPR032808">
    <property type="entry name" value="DoxX"/>
</dbReference>
<keyword evidence="4 7" id="KW-0812">Transmembrane</keyword>
<sequence>MPVYIMTLIFFIKVIQFMLIAKSSINQIYKLGFENTDYHLYWLSIFIRILLGYDFIPYFCEKLFEGTMIRSKEIDDFHNLGIILANIIVISTGIIEFFCSLTLSCGFLTRIGSIILTLYLMVTTYISLKFGYKFAWVSSSGTGWNYPILWSAIIFSYALFQPSEFSIDKFLLKYRKTPKWLKKIITF</sequence>
<dbReference type="Pfam" id="PF07681">
    <property type="entry name" value="DoxX"/>
    <property type="match status" value="1"/>
</dbReference>
<keyword evidence="6 7" id="KW-0472">Membrane</keyword>
<reference evidence="9" key="1">
    <citation type="submission" date="2018-11" db="EMBL/GenBank/DDBJ databases">
        <title>Phylogenetic, genomic, and biogeographic characterization of a novel and ubiquitous marine invertebrate-associated Rickettsiales parasite, Candidatus Marinoinvertebrata rohwerii, gen. nov., sp. nov.</title>
        <authorList>
            <person name="Klinges J.G."/>
            <person name="Rosales S.M."/>
            <person name="Mcminds R."/>
            <person name="Shaver E.C."/>
            <person name="Shantz A."/>
            <person name="Peters E.C."/>
            <person name="Burkepile D.E."/>
            <person name="Silliman B.R."/>
            <person name="Vega Thurber R.L."/>
        </authorList>
    </citation>
    <scope>NUCLEOTIDE SEQUENCE [LARGE SCALE GENOMIC DNA]</scope>
    <source>
        <strain evidence="9">a_cerv_44</strain>
    </source>
</reference>
<keyword evidence="3" id="KW-1003">Cell membrane</keyword>
<keyword evidence="5 7" id="KW-1133">Transmembrane helix</keyword>
<feature type="transmembrane region" description="Helical" evidence="7">
    <location>
        <begin position="144"/>
        <end position="160"/>
    </location>
</feature>
<dbReference type="InterPro" id="IPR051907">
    <property type="entry name" value="DoxX-like_oxidoreductase"/>
</dbReference>
<feature type="transmembrane region" description="Helical" evidence="7">
    <location>
        <begin position="6"/>
        <end position="28"/>
    </location>
</feature>
<accession>A0A3R9ZFR7</accession>
<feature type="transmembrane region" description="Helical" evidence="7">
    <location>
        <begin position="40"/>
        <end position="59"/>
    </location>
</feature>
<comment type="similarity">
    <text evidence="2">Belongs to the DoxX family.</text>
</comment>
<comment type="subcellular location">
    <subcellularLocation>
        <location evidence="1">Cell membrane</location>
        <topology evidence="1">Multi-pass membrane protein</topology>
    </subcellularLocation>
</comment>
<dbReference type="Proteomes" id="UP000279470">
    <property type="component" value="Unassembled WGS sequence"/>
</dbReference>
<evidence type="ECO:0000256" key="4">
    <source>
        <dbReference type="ARBA" id="ARBA00022692"/>
    </source>
</evidence>
<evidence type="ECO:0000256" key="2">
    <source>
        <dbReference type="ARBA" id="ARBA00006679"/>
    </source>
</evidence>
<feature type="transmembrane region" description="Helical" evidence="7">
    <location>
        <begin position="79"/>
        <end position="99"/>
    </location>
</feature>
<protein>
    <submittedName>
        <fullName evidence="8">DoxX family protein</fullName>
    </submittedName>
</protein>
<organism evidence="8 9">
    <name type="scientific">Candidatus Aquarickettsia rohweri</name>
    <dbReference type="NCBI Taxonomy" id="2602574"/>
    <lineage>
        <taxon>Bacteria</taxon>
        <taxon>Pseudomonadati</taxon>
        <taxon>Pseudomonadota</taxon>
        <taxon>Alphaproteobacteria</taxon>
        <taxon>Rickettsiales</taxon>
        <taxon>Candidatus Midichloriaceae</taxon>
        <taxon>Candidatus Aquarickettsia</taxon>
    </lineage>
</organism>
<evidence type="ECO:0000256" key="5">
    <source>
        <dbReference type="ARBA" id="ARBA00022989"/>
    </source>
</evidence>
<dbReference type="GO" id="GO:0005886">
    <property type="term" value="C:plasma membrane"/>
    <property type="evidence" value="ECO:0007669"/>
    <property type="project" value="UniProtKB-SubCell"/>
</dbReference>
<evidence type="ECO:0000313" key="9">
    <source>
        <dbReference type="Proteomes" id="UP000279470"/>
    </source>
</evidence>
<evidence type="ECO:0000256" key="6">
    <source>
        <dbReference type="ARBA" id="ARBA00023136"/>
    </source>
</evidence>
<dbReference type="PANTHER" id="PTHR33452:SF1">
    <property type="entry name" value="INNER MEMBRANE PROTEIN YPHA-RELATED"/>
    <property type="match status" value="1"/>
</dbReference>
<proteinExistence type="inferred from homology"/>
<name>A0A3R9ZFR7_9RICK</name>
<dbReference type="AlphaFoldDB" id="A0A3R9ZFR7"/>
<evidence type="ECO:0000313" key="8">
    <source>
        <dbReference type="EMBL" id="RST65095.1"/>
    </source>
</evidence>
<evidence type="ECO:0000256" key="1">
    <source>
        <dbReference type="ARBA" id="ARBA00004651"/>
    </source>
</evidence>
<gene>
    <name evidence="8" type="ORF">EIC27_04370</name>
</gene>
<evidence type="ECO:0000256" key="7">
    <source>
        <dbReference type="SAM" id="Phobius"/>
    </source>
</evidence>
<evidence type="ECO:0000256" key="3">
    <source>
        <dbReference type="ARBA" id="ARBA00022475"/>
    </source>
</evidence>
<keyword evidence="9" id="KW-1185">Reference proteome</keyword>
<dbReference type="EMBL" id="RXFM01000056">
    <property type="protein sequence ID" value="RST65095.1"/>
    <property type="molecule type" value="Genomic_DNA"/>
</dbReference>